<dbReference type="InterPro" id="IPR008979">
    <property type="entry name" value="Galactose-bd-like_sf"/>
</dbReference>
<feature type="domain" description="BIG2" evidence="2">
    <location>
        <begin position="37"/>
        <end position="114"/>
    </location>
</feature>
<keyword evidence="1" id="KW-0732">Signal</keyword>
<name>A0ABQ2G8R1_9DEIO</name>
<sequence length="310" mass="31515">MSTFSMFRRPATIALALTSSIAIMACNPAPTPQPAATVTGVTVTATPATIKVNETTTVKAVATGTNSPAQTFTFKSSNDAVATVTAAGLVTGKSVGTADITATSTVNTTKFAVITIKVEAADTTPGLTTAKVNFQTAAATTPVGYTANTGAAYTAASMTGWVTEASAGTATPVPLDLTNNARNRVVDGTNVVAGGDARQYTQIQMQCGSPTTGNTCNAPATNDPGAFEYKVVNGKYNVTVSVGDADKRNLNSSHTINVEGTNAISKFVPTLAGQFKSATVMVTVADGKLTIDAKGGQNTKLNYVDIVPAN</sequence>
<evidence type="ECO:0000313" key="3">
    <source>
        <dbReference type="EMBL" id="GGL80286.1"/>
    </source>
</evidence>
<protein>
    <recommendedName>
        <fullName evidence="2">BIG2 domain-containing protein</fullName>
    </recommendedName>
</protein>
<dbReference type="Gene3D" id="2.60.40.1080">
    <property type="match status" value="1"/>
</dbReference>
<dbReference type="Pfam" id="PF02368">
    <property type="entry name" value="Big_2"/>
    <property type="match status" value="1"/>
</dbReference>
<evidence type="ECO:0000256" key="1">
    <source>
        <dbReference type="SAM" id="SignalP"/>
    </source>
</evidence>
<dbReference type="EMBL" id="BMOL01000007">
    <property type="protein sequence ID" value="GGL80286.1"/>
    <property type="molecule type" value="Genomic_DNA"/>
</dbReference>
<feature type="signal peptide" evidence="1">
    <location>
        <begin position="1"/>
        <end position="25"/>
    </location>
</feature>
<dbReference type="Gene3D" id="2.60.120.430">
    <property type="entry name" value="Galactose-binding lectin"/>
    <property type="match status" value="1"/>
</dbReference>
<organism evidence="3 4">
    <name type="scientific">Deinococcus aerolatus</name>
    <dbReference type="NCBI Taxonomy" id="522487"/>
    <lineage>
        <taxon>Bacteria</taxon>
        <taxon>Thermotogati</taxon>
        <taxon>Deinococcota</taxon>
        <taxon>Deinococci</taxon>
        <taxon>Deinococcales</taxon>
        <taxon>Deinococcaceae</taxon>
        <taxon>Deinococcus</taxon>
    </lineage>
</organism>
<evidence type="ECO:0000259" key="2">
    <source>
        <dbReference type="SMART" id="SM00635"/>
    </source>
</evidence>
<dbReference type="SUPFAM" id="SSF49785">
    <property type="entry name" value="Galactose-binding domain-like"/>
    <property type="match status" value="1"/>
</dbReference>
<evidence type="ECO:0000313" key="4">
    <source>
        <dbReference type="Proteomes" id="UP000639973"/>
    </source>
</evidence>
<proteinExistence type="predicted"/>
<dbReference type="Proteomes" id="UP000639973">
    <property type="component" value="Unassembled WGS sequence"/>
</dbReference>
<dbReference type="SMART" id="SM00635">
    <property type="entry name" value="BID_2"/>
    <property type="match status" value="1"/>
</dbReference>
<keyword evidence="4" id="KW-1185">Reference proteome</keyword>
<comment type="caution">
    <text evidence="3">The sequence shown here is derived from an EMBL/GenBank/DDBJ whole genome shotgun (WGS) entry which is preliminary data.</text>
</comment>
<dbReference type="SUPFAM" id="SSF49373">
    <property type="entry name" value="Invasin/intimin cell-adhesion fragments"/>
    <property type="match status" value="1"/>
</dbReference>
<dbReference type="InterPro" id="IPR008964">
    <property type="entry name" value="Invasin/intimin_cell_adhesion"/>
</dbReference>
<accession>A0ABQ2G8R1</accession>
<dbReference type="InterPro" id="IPR003343">
    <property type="entry name" value="Big_2"/>
</dbReference>
<feature type="chain" id="PRO_5046103038" description="BIG2 domain-containing protein" evidence="1">
    <location>
        <begin position="26"/>
        <end position="310"/>
    </location>
</feature>
<reference evidence="4" key="1">
    <citation type="journal article" date="2019" name="Int. J. Syst. Evol. Microbiol.">
        <title>The Global Catalogue of Microorganisms (GCM) 10K type strain sequencing project: providing services to taxonomists for standard genome sequencing and annotation.</title>
        <authorList>
            <consortium name="The Broad Institute Genomics Platform"/>
            <consortium name="The Broad Institute Genome Sequencing Center for Infectious Disease"/>
            <person name="Wu L."/>
            <person name="Ma J."/>
        </authorList>
    </citation>
    <scope>NUCLEOTIDE SEQUENCE [LARGE SCALE GENOMIC DNA]</scope>
    <source>
        <strain evidence="4">JCM 15442</strain>
    </source>
</reference>
<gene>
    <name evidence="3" type="ORF">GCM10010840_17730</name>
</gene>